<evidence type="ECO:0000313" key="2">
    <source>
        <dbReference type="Proteomes" id="UP000028582"/>
    </source>
</evidence>
<organism evidence="1 2">
    <name type="scientific">Phytophthora nicotianae P1976</name>
    <dbReference type="NCBI Taxonomy" id="1317066"/>
    <lineage>
        <taxon>Eukaryota</taxon>
        <taxon>Sar</taxon>
        <taxon>Stramenopiles</taxon>
        <taxon>Oomycota</taxon>
        <taxon>Peronosporomycetes</taxon>
        <taxon>Peronosporales</taxon>
        <taxon>Peronosporaceae</taxon>
        <taxon>Phytophthora</taxon>
    </lineage>
</organism>
<name>A0A080ZCW7_PHYNI</name>
<dbReference type="EMBL" id="ANJA01003269">
    <property type="protein sequence ID" value="ETO64478.1"/>
    <property type="molecule type" value="Genomic_DNA"/>
</dbReference>
<sequence>MARNVAPLAAKSSSVRTEESLWSTICKTIGLTIGAVRLLEVKVPAKHELVIVQRIEESVVLPVAGFAPAMDMETYACCLVMLRVASFGRRYALFLAMTRFEASAWTQDQRLRVAFFAWTAVYVAFRSTEKELNAGWRGECLRDLDLEEESPTWTPDGLHVPMAEFCWWTHS</sequence>
<gene>
    <name evidence="1" type="ORF">F444_18021</name>
</gene>
<dbReference type="AlphaFoldDB" id="A0A080ZCW7"/>
<accession>A0A080ZCW7</accession>
<protein>
    <submittedName>
        <fullName evidence="1">Uncharacterized protein</fullName>
    </submittedName>
</protein>
<reference evidence="1 2" key="1">
    <citation type="submission" date="2013-11" db="EMBL/GenBank/DDBJ databases">
        <title>The Genome Sequence of Phytophthora parasitica P1976.</title>
        <authorList>
            <consortium name="The Broad Institute Genomics Platform"/>
            <person name="Russ C."/>
            <person name="Tyler B."/>
            <person name="Panabieres F."/>
            <person name="Shan W."/>
            <person name="Tripathy S."/>
            <person name="Grunwald N."/>
            <person name="Machado M."/>
            <person name="Johnson C.S."/>
            <person name="Walker B."/>
            <person name="Young S."/>
            <person name="Zeng Q."/>
            <person name="Gargeya S."/>
            <person name="Fitzgerald M."/>
            <person name="Haas B."/>
            <person name="Abouelleil A."/>
            <person name="Allen A.W."/>
            <person name="Alvarado L."/>
            <person name="Arachchi H.M."/>
            <person name="Berlin A.M."/>
            <person name="Chapman S.B."/>
            <person name="Gainer-Dewar J."/>
            <person name="Goldberg J."/>
            <person name="Griggs A."/>
            <person name="Gujja S."/>
            <person name="Hansen M."/>
            <person name="Howarth C."/>
            <person name="Imamovic A."/>
            <person name="Ireland A."/>
            <person name="Larimer J."/>
            <person name="McCowan C."/>
            <person name="Murphy C."/>
            <person name="Pearson M."/>
            <person name="Poon T.W."/>
            <person name="Priest M."/>
            <person name="Roberts A."/>
            <person name="Saif S."/>
            <person name="Shea T."/>
            <person name="Sisk P."/>
            <person name="Sykes S."/>
            <person name="Wortman J."/>
            <person name="Nusbaum C."/>
            <person name="Birren B."/>
        </authorList>
    </citation>
    <scope>NUCLEOTIDE SEQUENCE [LARGE SCALE GENOMIC DNA]</scope>
    <source>
        <strain evidence="1 2">P1976</strain>
    </source>
</reference>
<dbReference type="Proteomes" id="UP000028582">
    <property type="component" value="Unassembled WGS sequence"/>
</dbReference>
<proteinExistence type="predicted"/>
<evidence type="ECO:0000313" key="1">
    <source>
        <dbReference type="EMBL" id="ETO64478.1"/>
    </source>
</evidence>
<comment type="caution">
    <text evidence="1">The sequence shown here is derived from an EMBL/GenBank/DDBJ whole genome shotgun (WGS) entry which is preliminary data.</text>
</comment>